<sequence>MFGNQATKTHIASQILPLKWLSKLSGKEIHGLDMEDDYRTDHDGFTIKKSSL</sequence>
<evidence type="ECO:0000313" key="2">
    <source>
        <dbReference type="Proteomes" id="UP000006251"/>
    </source>
</evidence>
<dbReference type="EMBL" id="BAEQ01000036">
    <property type="protein sequence ID" value="GAC28960.1"/>
    <property type="molecule type" value="Genomic_DNA"/>
</dbReference>
<gene>
    <name evidence="1" type="ORF">GPAL_2099</name>
</gene>
<evidence type="ECO:0000313" key="1">
    <source>
        <dbReference type="EMBL" id="GAC28960.1"/>
    </source>
</evidence>
<comment type="caution">
    <text evidence="1">The sequence shown here is derived from an EMBL/GenBank/DDBJ whole genome shotgun (WGS) entry which is preliminary data.</text>
</comment>
<dbReference type="Proteomes" id="UP000006251">
    <property type="component" value="Unassembled WGS sequence"/>
</dbReference>
<keyword evidence="2" id="KW-1185">Reference proteome</keyword>
<reference evidence="2" key="1">
    <citation type="journal article" date="2014" name="Environ. Microbiol.">
        <title>Comparative genomics of the marine bacterial genus Glaciecola reveals the high degree of genomic diversity and genomic characteristic for cold adaptation.</title>
        <authorList>
            <person name="Qin Q.L."/>
            <person name="Xie B.B."/>
            <person name="Yu Y."/>
            <person name="Shu Y.L."/>
            <person name="Rong J.C."/>
            <person name="Zhang Y.J."/>
            <person name="Zhao D.L."/>
            <person name="Chen X.L."/>
            <person name="Zhang X.Y."/>
            <person name="Chen B."/>
            <person name="Zhou B.C."/>
            <person name="Zhang Y.Z."/>
        </authorList>
    </citation>
    <scope>NUCLEOTIDE SEQUENCE [LARGE SCALE GENOMIC DNA]</scope>
    <source>
        <strain evidence="2">ACAM 615</strain>
    </source>
</reference>
<proteinExistence type="predicted"/>
<accession>K7A0B4</accession>
<dbReference type="AlphaFoldDB" id="K7A0B4"/>
<protein>
    <submittedName>
        <fullName evidence="1">Uncharacterized protein</fullName>
    </submittedName>
</protein>
<dbReference type="RefSeq" id="WP_006011424.1">
    <property type="nucleotide sequence ID" value="NZ_AUAV01000012.1"/>
</dbReference>
<organism evidence="1 2">
    <name type="scientific">Brumicola pallidula DSM 14239 = ACAM 615</name>
    <dbReference type="NCBI Taxonomy" id="1121922"/>
    <lineage>
        <taxon>Bacteria</taxon>
        <taxon>Pseudomonadati</taxon>
        <taxon>Pseudomonadota</taxon>
        <taxon>Gammaproteobacteria</taxon>
        <taxon>Alteromonadales</taxon>
        <taxon>Alteromonadaceae</taxon>
        <taxon>Brumicola</taxon>
    </lineage>
</organism>
<name>K7A0B4_9ALTE</name>